<gene>
    <name evidence="2" type="ORF">L5515_010527</name>
</gene>
<sequence>MLRRVTEIAFVETHKELWDPCHKDIHRREVQTERWIAVELVYSDFLQHTKRTCGRIAETRWKELKAAYEKHEKRILNAPSGSGIDATKERFLYSDHMKFSSLFSAARQPKISYCFGSSKNAVVVKPKATEIVRTPKRKMFQTEDQKSKFLMKGDSGNDLTEKIVEEMSKTRTAVMKLFDCENSENCFSSNEE</sequence>
<feature type="domain" description="MADF" evidence="1">
    <location>
        <begin position="6"/>
        <end position="105"/>
    </location>
</feature>
<dbReference type="Pfam" id="PF10545">
    <property type="entry name" value="MADF_DNA_bdg"/>
    <property type="match status" value="1"/>
</dbReference>
<evidence type="ECO:0000313" key="2">
    <source>
        <dbReference type="EMBL" id="UMM27084.1"/>
    </source>
</evidence>
<dbReference type="Proteomes" id="UP000829354">
    <property type="component" value="Chromosome IV"/>
</dbReference>
<organism evidence="2 3">
    <name type="scientific">Caenorhabditis briggsae</name>
    <dbReference type="NCBI Taxonomy" id="6238"/>
    <lineage>
        <taxon>Eukaryota</taxon>
        <taxon>Metazoa</taxon>
        <taxon>Ecdysozoa</taxon>
        <taxon>Nematoda</taxon>
        <taxon>Chromadorea</taxon>
        <taxon>Rhabditida</taxon>
        <taxon>Rhabditina</taxon>
        <taxon>Rhabditomorpha</taxon>
        <taxon>Rhabditoidea</taxon>
        <taxon>Rhabditidae</taxon>
        <taxon>Peloderinae</taxon>
        <taxon>Caenorhabditis</taxon>
    </lineage>
</organism>
<accession>A0AAE9EQH3</accession>
<dbReference type="PROSITE" id="PS51029">
    <property type="entry name" value="MADF"/>
    <property type="match status" value="1"/>
</dbReference>
<name>A0AAE9EQH3_CAEBR</name>
<dbReference type="InterPro" id="IPR006578">
    <property type="entry name" value="MADF-dom"/>
</dbReference>
<dbReference type="EMBL" id="CP092623">
    <property type="protein sequence ID" value="UMM27084.1"/>
    <property type="molecule type" value="Genomic_DNA"/>
</dbReference>
<dbReference type="AlphaFoldDB" id="A0AAE9EQH3"/>
<protein>
    <recommendedName>
        <fullName evidence="1">MADF domain-containing protein</fullName>
    </recommendedName>
</protein>
<proteinExistence type="predicted"/>
<evidence type="ECO:0000313" key="3">
    <source>
        <dbReference type="Proteomes" id="UP000829354"/>
    </source>
</evidence>
<reference evidence="2 3" key="1">
    <citation type="submission" date="2022-04" db="EMBL/GenBank/DDBJ databases">
        <title>Chromosome-level reference genomes for two strains of Caenorhabditis briggsae: an improved platform for comparative genomics.</title>
        <authorList>
            <person name="Stevens L."/>
            <person name="Andersen E."/>
        </authorList>
    </citation>
    <scope>NUCLEOTIDE SEQUENCE [LARGE SCALE GENOMIC DNA]</scope>
    <source>
        <strain evidence="2">VX34</strain>
        <tissue evidence="2">Whole-organism</tissue>
    </source>
</reference>
<evidence type="ECO:0000259" key="1">
    <source>
        <dbReference type="PROSITE" id="PS51029"/>
    </source>
</evidence>
<keyword evidence="3" id="KW-1185">Reference proteome</keyword>